<evidence type="ECO:0000313" key="1">
    <source>
        <dbReference type="EMBL" id="MBB6262600.1"/>
    </source>
</evidence>
<sequence length="282" mass="32133">MFSQIPIGTVNLYNNPLPRRIWQRNVNILSRHADICLSIEMSKNPSKAKAIARRTLLELAPLYQGEAIISLLLEALSPPPSPSDKTSQVTSFPIIMPEFEALSEYRTALREFDINKEIQGVKELLVNQQYTFDLLHYDHDSEKILWLHMGYGLAEQTEALDKWKEQSRPVAQQLVSLIKQYYDKDIKSIDVACLDPLLKHSRKDIAVWALNDADQLTGKTGTAQKIAAWREAALEELNVMLNNPTGLNEEKLRQQLTAEIHKIVQSSYQNDFSPELTVLIPK</sequence>
<keyword evidence="2" id="KW-1185">Reference proteome</keyword>
<comment type="caution">
    <text evidence="1">The sequence shown here is derived from an EMBL/GenBank/DDBJ whole genome shotgun (WGS) entry which is preliminary data.</text>
</comment>
<protein>
    <submittedName>
        <fullName evidence="1">Uncharacterized protein</fullName>
    </submittedName>
</protein>
<accession>A0A841M0Q2</accession>
<gene>
    <name evidence="1" type="ORF">FHS77_003180</name>
</gene>
<name>A0A841M0Q2_9HYPH</name>
<dbReference type="EMBL" id="JACIIU010000047">
    <property type="protein sequence ID" value="MBB6262600.1"/>
    <property type="molecule type" value="Genomic_DNA"/>
</dbReference>
<dbReference type="RefSeq" id="WP_184224814.1">
    <property type="nucleotide sequence ID" value="NZ_JACIIU010000047.1"/>
</dbReference>
<organism evidence="1 2">
    <name type="scientific">Paenochrobactrum gallinarii</name>
    <dbReference type="NCBI Taxonomy" id="643673"/>
    <lineage>
        <taxon>Bacteria</taxon>
        <taxon>Pseudomonadati</taxon>
        <taxon>Pseudomonadota</taxon>
        <taxon>Alphaproteobacteria</taxon>
        <taxon>Hyphomicrobiales</taxon>
        <taxon>Brucellaceae</taxon>
        <taxon>Paenochrobactrum</taxon>
    </lineage>
</organism>
<reference evidence="1 2" key="1">
    <citation type="submission" date="2020-08" db="EMBL/GenBank/DDBJ databases">
        <title>Genomic Encyclopedia of Type Strains, Phase IV (KMG-IV): sequencing the most valuable type-strain genomes for metagenomic binning, comparative biology and taxonomic classification.</title>
        <authorList>
            <person name="Goeker M."/>
        </authorList>
    </citation>
    <scope>NUCLEOTIDE SEQUENCE [LARGE SCALE GENOMIC DNA]</scope>
    <source>
        <strain evidence="1 2">DSM 22336</strain>
    </source>
</reference>
<evidence type="ECO:0000313" key="2">
    <source>
        <dbReference type="Proteomes" id="UP000555393"/>
    </source>
</evidence>
<proteinExistence type="predicted"/>
<dbReference type="AlphaFoldDB" id="A0A841M0Q2"/>
<dbReference type="Proteomes" id="UP000555393">
    <property type="component" value="Unassembled WGS sequence"/>
</dbReference>